<feature type="transmembrane region" description="Helical" evidence="6">
    <location>
        <begin position="218"/>
        <end position="236"/>
    </location>
</feature>
<evidence type="ECO:0000256" key="5">
    <source>
        <dbReference type="ARBA" id="ARBA00023136"/>
    </source>
</evidence>
<comment type="caution">
    <text evidence="7">The sequence shown here is derived from an EMBL/GenBank/DDBJ whole genome shotgun (WGS) entry which is preliminary data.</text>
</comment>
<feature type="transmembrane region" description="Helical" evidence="6">
    <location>
        <begin position="6"/>
        <end position="30"/>
    </location>
</feature>
<dbReference type="AlphaFoldDB" id="A0A1Y5H9Z7"/>
<feature type="transmembrane region" description="Helical" evidence="6">
    <location>
        <begin position="190"/>
        <end position="212"/>
    </location>
</feature>
<evidence type="ECO:0000256" key="2">
    <source>
        <dbReference type="ARBA" id="ARBA00022475"/>
    </source>
</evidence>
<dbReference type="PANTHER" id="PTHR43370:SF2">
    <property type="entry name" value="ABC TRANSPORTER PERMEASE PROTEIN"/>
    <property type="match status" value="1"/>
</dbReference>
<dbReference type="PANTHER" id="PTHR43370">
    <property type="entry name" value="SUGAR ABC TRANSPORTER INTEGRAL MEMBRANE PROTEIN-RELATED"/>
    <property type="match status" value="1"/>
</dbReference>
<dbReference type="GO" id="GO:0022857">
    <property type="term" value="F:transmembrane transporter activity"/>
    <property type="evidence" value="ECO:0007669"/>
    <property type="project" value="InterPro"/>
</dbReference>
<dbReference type="EMBL" id="MABE01000728">
    <property type="protein sequence ID" value="OUS34066.1"/>
    <property type="molecule type" value="Genomic_DNA"/>
</dbReference>
<dbReference type="GO" id="GO:0005886">
    <property type="term" value="C:plasma membrane"/>
    <property type="evidence" value="ECO:0007669"/>
    <property type="project" value="UniProtKB-SubCell"/>
</dbReference>
<feature type="transmembrane region" description="Helical" evidence="6">
    <location>
        <begin position="269"/>
        <end position="286"/>
    </location>
</feature>
<keyword evidence="4 6" id="KW-1133">Transmembrane helix</keyword>
<evidence type="ECO:0000256" key="4">
    <source>
        <dbReference type="ARBA" id="ARBA00022989"/>
    </source>
</evidence>
<gene>
    <name evidence="7" type="ORF">A9R00_12720</name>
</gene>
<name>A0A1Y5H9Z7_OLEAN</name>
<dbReference type="InterPro" id="IPR001851">
    <property type="entry name" value="ABC_transp_permease"/>
</dbReference>
<keyword evidence="3 6" id="KW-0812">Transmembrane</keyword>
<feature type="transmembrane region" description="Helical" evidence="6">
    <location>
        <begin position="94"/>
        <end position="117"/>
    </location>
</feature>
<keyword evidence="2" id="KW-1003">Cell membrane</keyword>
<dbReference type="CDD" id="cd06580">
    <property type="entry name" value="TM_PBP1_transp_TpRbsC_like"/>
    <property type="match status" value="1"/>
</dbReference>
<accession>A0A1Y5H9Z7</accession>
<feature type="transmembrane region" description="Helical" evidence="6">
    <location>
        <begin position="137"/>
        <end position="159"/>
    </location>
</feature>
<reference evidence="8" key="1">
    <citation type="journal article" date="2017" name="Proc. Natl. Acad. Sci. U.S.A.">
        <title>Simulation of Deepwater Horizon oil plume reveals substrate specialization within a complex community of hydrocarbon degraders.</title>
        <authorList>
            <person name="Hu P."/>
            <person name="Dubinsky E.A."/>
            <person name="Probst A.J."/>
            <person name="Wang J."/>
            <person name="Sieber C.M.K."/>
            <person name="Tom L.M."/>
            <person name="Gardinali P."/>
            <person name="Banfield J.F."/>
            <person name="Atlas R.M."/>
            <person name="Andersen G.L."/>
        </authorList>
    </citation>
    <scope>NUCLEOTIDE SEQUENCE [LARGE SCALE GENOMIC DNA]</scope>
</reference>
<organism evidence="7 8">
    <name type="scientific">Oleispira antarctica</name>
    <dbReference type="NCBI Taxonomy" id="188908"/>
    <lineage>
        <taxon>Bacteria</taxon>
        <taxon>Pseudomonadati</taxon>
        <taxon>Pseudomonadota</taxon>
        <taxon>Gammaproteobacteria</taxon>
        <taxon>Oceanospirillales</taxon>
        <taxon>Oceanospirillaceae</taxon>
        <taxon>Oleispira</taxon>
    </lineage>
</organism>
<dbReference type="Proteomes" id="UP000227088">
    <property type="component" value="Unassembled WGS sequence"/>
</dbReference>
<feature type="transmembrane region" description="Helical" evidence="6">
    <location>
        <begin position="65"/>
        <end position="87"/>
    </location>
</feature>
<sequence>MDFELFTNILFATLRTGTPLILIALGEMVCEKSGVLNLGQEGMVLMGAALGFIAAVVTGHAGLGIIAAILAGMMMSVLFAFLAVTLVSNQVATGLALTIFGTGLSGFLGAGYVGMAIDGIAPFPIPFLSDIPVIGKVLFSHDPLVYFSWLMFGLIFWCFRSTRLGLTIRAVGENPEAANAIGIPVMKVRYGAILFGGAMAGLAGAYLSLVYTPMWSEGMSAGRGWIALALVVFASWKAERILLGAYLFGAASIMHLVLQGLGFEASPNLLAMLPYGATIIVLVIIASDAAKAKLSTPLALGRPYRPQV</sequence>
<evidence type="ECO:0000256" key="6">
    <source>
        <dbReference type="SAM" id="Phobius"/>
    </source>
</evidence>
<protein>
    <submittedName>
        <fullName evidence="7">ABC transporter permease</fullName>
    </submittedName>
</protein>
<evidence type="ECO:0000256" key="3">
    <source>
        <dbReference type="ARBA" id="ARBA00022692"/>
    </source>
</evidence>
<comment type="subcellular location">
    <subcellularLocation>
        <location evidence="1">Cell inner membrane</location>
        <topology evidence="1">Multi-pass membrane protein</topology>
    </subcellularLocation>
</comment>
<dbReference type="Pfam" id="PF02653">
    <property type="entry name" value="BPD_transp_2"/>
    <property type="match status" value="1"/>
</dbReference>
<evidence type="ECO:0000313" key="7">
    <source>
        <dbReference type="EMBL" id="OUS34066.1"/>
    </source>
</evidence>
<keyword evidence="5 6" id="KW-0472">Membrane</keyword>
<proteinExistence type="predicted"/>
<feature type="transmembrane region" description="Helical" evidence="6">
    <location>
        <begin position="243"/>
        <end position="263"/>
    </location>
</feature>
<evidence type="ECO:0000256" key="1">
    <source>
        <dbReference type="ARBA" id="ARBA00004429"/>
    </source>
</evidence>
<evidence type="ECO:0000313" key="8">
    <source>
        <dbReference type="Proteomes" id="UP000227088"/>
    </source>
</evidence>
<feature type="transmembrane region" description="Helical" evidence="6">
    <location>
        <begin position="42"/>
        <end position="59"/>
    </location>
</feature>